<evidence type="ECO:0000256" key="2">
    <source>
        <dbReference type="ARBA" id="ARBA00010145"/>
    </source>
</evidence>
<dbReference type="EMBL" id="JAHWXT010000009">
    <property type="protein sequence ID" value="MCF0266746.1"/>
    <property type="molecule type" value="Genomic_DNA"/>
</dbReference>
<feature type="transmembrane region" description="Helical" evidence="8">
    <location>
        <begin position="61"/>
        <end position="84"/>
    </location>
</feature>
<feature type="transmembrane region" description="Helical" evidence="8">
    <location>
        <begin position="6"/>
        <end position="26"/>
    </location>
</feature>
<evidence type="ECO:0000256" key="4">
    <source>
        <dbReference type="ARBA" id="ARBA00022475"/>
    </source>
</evidence>
<dbReference type="InterPro" id="IPR004776">
    <property type="entry name" value="Mem_transp_PIN-like"/>
</dbReference>
<gene>
    <name evidence="9" type="ORF">KW868_20035</name>
</gene>
<dbReference type="PANTHER" id="PTHR36838:SF4">
    <property type="entry name" value="AUXIN EFFLUX CARRIER FAMILY PROTEIN"/>
    <property type="match status" value="1"/>
</dbReference>
<dbReference type="InterPro" id="IPR038770">
    <property type="entry name" value="Na+/solute_symporter_sf"/>
</dbReference>
<evidence type="ECO:0000256" key="3">
    <source>
        <dbReference type="ARBA" id="ARBA00022448"/>
    </source>
</evidence>
<evidence type="ECO:0000256" key="5">
    <source>
        <dbReference type="ARBA" id="ARBA00022692"/>
    </source>
</evidence>
<keyword evidence="5 8" id="KW-0812">Transmembrane</keyword>
<keyword evidence="4" id="KW-1003">Cell membrane</keyword>
<evidence type="ECO:0000256" key="8">
    <source>
        <dbReference type="SAM" id="Phobius"/>
    </source>
</evidence>
<protein>
    <submittedName>
        <fullName evidence="9">AEC family transporter</fullName>
    </submittedName>
</protein>
<evidence type="ECO:0000256" key="6">
    <source>
        <dbReference type="ARBA" id="ARBA00022989"/>
    </source>
</evidence>
<dbReference type="GO" id="GO:0005886">
    <property type="term" value="C:plasma membrane"/>
    <property type="evidence" value="ECO:0007669"/>
    <property type="project" value="UniProtKB-SubCell"/>
</dbReference>
<feature type="transmembrane region" description="Helical" evidence="8">
    <location>
        <begin position="248"/>
        <end position="267"/>
    </location>
</feature>
<feature type="transmembrane region" description="Helical" evidence="8">
    <location>
        <begin position="197"/>
        <end position="217"/>
    </location>
</feature>
<feature type="transmembrane region" description="Helical" evidence="8">
    <location>
        <begin position="224"/>
        <end position="242"/>
    </location>
</feature>
<reference evidence="9" key="1">
    <citation type="submission" date="2021-07" db="EMBL/GenBank/DDBJ databases">
        <authorList>
            <person name="Fernandez M."/>
            <person name="Pereira P."/>
            <person name="Torres Tejerizo G.A."/>
            <person name="Gonzalez P."/>
            <person name="Agostini E."/>
        </authorList>
    </citation>
    <scope>NUCLEOTIDE SEQUENCE</scope>
    <source>
        <strain evidence="9">SFC 500-1A</strain>
    </source>
</reference>
<feature type="transmembrane region" description="Helical" evidence="8">
    <location>
        <begin position="124"/>
        <end position="144"/>
    </location>
</feature>
<keyword evidence="3" id="KW-0813">Transport</keyword>
<comment type="subcellular location">
    <subcellularLocation>
        <location evidence="1">Cell membrane</location>
        <topology evidence="1">Multi-pass membrane protein</topology>
    </subcellularLocation>
</comment>
<feature type="transmembrane region" description="Helical" evidence="8">
    <location>
        <begin position="38"/>
        <end position="55"/>
    </location>
</feature>
<dbReference type="Pfam" id="PF03547">
    <property type="entry name" value="Mem_trans"/>
    <property type="match status" value="1"/>
</dbReference>
<sequence>MLQMITILFPSIALIGLGFYLFQSRILEEKFWNGAEKLNYYILFPALLFSSLANADMNMGHLNSILTVIFLIMAMIIAGVYLFAKLNRTPIAQIGVYVQSLIRFNTYLGLSIATTLNHAEIKSILVNILAIAIPLVNVVSILSLTDKDQLNIKNIFWSLIKNPLISSCILGITFNVLNIPIWSGFANLLNAFSSSSLMLGLLCVGTAIQFSTLRVYLKKSLLISLLRLLLIPLIAFICLQFFELSHAAVIAIMIFFSIPTASSAYILTKLLNGDHQLMAASISMQTLLSVFTLALILALLQHYYV</sequence>
<feature type="transmembrane region" description="Helical" evidence="8">
    <location>
        <begin position="279"/>
        <end position="304"/>
    </location>
</feature>
<accession>A0A6A1RTJ0</accession>
<comment type="similarity">
    <text evidence="2">Belongs to the auxin efflux carrier (TC 2.A.69) family.</text>
</comment>
<evidence type="ECO:0000256" key="1">
    <source>
        <dbReference type="ARBA" id="ARBA00004651"/>
    </source>
</evidence>
<name>A0A6A1RTJ0_ACIGI</name>
<evidence type="ECO:0000256" key="7">
    <source>
        <dbReference type="ARBA" id="ARBA00023136"/>
    </source>
</evidence>
<dbReference type="RefSeq" id="WP_004719505.1">
    <property type="nucleotide sequence ID" value="NZ_BBRY01000009.1"/>
</dbReference>
<feature type="transmembrane region" description="Helical" evidence="8">
    <location>
        <begin position="164"/>
        <end position="185"/>
    </location>
</feature>
<dbReference type="Gene3D" id="1.20.1530.20">
    <property type="match status" value="1"/>
</dbReference>
<dbReference type="PANTHER" id="PTHR36838">
    <property type="entry name" value="AUXIN EFFLUX CARRIER FAMILY PROTEIN"/>
    <property type="match status" value="1"/>
</dbReference>
<feature type="transmembrane region" description="Helical" evidence="8">
    <location>
        <begin position="96"/>
        <end position="118"/>
    </location>
</feature>
<evidence type="ECO:0000313" key="10">
    <source>
        <dbReference type="Proteomes" id="UP000887320"/>
    </source>
</evidence>
<comment type="caution">
    <text evidence="9">The sequence shown here is derived from an EMBL/GenBank/DDBJ whole genome shotgun (WGS) entry which is preliminary data.</text>
</comment>
<proteinExistence type="inferred from homology"/>
<organism evidence="9 10">
    <name type="scientific">Acinetobacter guillouiae</name>
    <name type="common">Acinetobacter genomosp. 11</name>
    <dbReference type="NCBI Taxonomy" id="106649"/>
    <lineage>
        <taxon>Bacteria</taxon>
        <taxon>Pseudomonadati</taxon>
        <taxon>Pseudomonadota</taxon>
        <taxon>Gammaproteobacteria</taxon>
        <taxon>Moraxellales</taxon>
        <taxon>Moraxellaceae</taxon>
        <taxon>Acinetobacter</taxon>
    </lineage>
</organism>
<keyword evidence="6 8" id="KW-1133">Transmembrane helix</keyword>
<keyword evidence="7 8" id="KW-0472">Membrane</keyword>
<dbReference type="AlphaFoldDB" id="A0A6A1RTJ0"/>
<dbReference type="GO" id="GO:0055085">
    <property type="term" value="P:transmembrane transport"/>
    <property type="evidence" value="ECO:0007669"/>
    <property type="project" value="InterPro"/>
</dbReference>
<dbReference type="Proteomes" id="UP000887320">
    <property type="component" value="Unassembled WGS sequence"/>
</dbReference>
<evidence type="ECO:0000313" key="9">
    <source>
        <dbReference type="EMBL" id="MCF0266746.1"/>
    </source>
</evidence>